<dbReference type="PANTHER" id="PTHR47966">
    <property type="entry name" value="BETA-SITE APP-CLEAVING ENZYME, ISOFORM A-RELATED"/>
    <property type="match status" value="1"/>
</dbReference>
<dbReference type="GO" id="GO:0004190">
    <property type="term" value="F:aspartic-type endopeptidase activity"/>
    <property type="evidence" value="ECO:0007669"/>
    <property type="project" value="UniProtKB-KW"/>
</dbReference>
<dbReference type="Proteomes" id="UP001209570">
    <property type="component" value="Unassembled WGS sequence"/>
</dbReference>
<evidence type="ECO:0000256" key="4">
    <source>
        <dbReference type="SAM" id="SignalP"/>
    </source>
</evidence>
<evidence type="ECO:0000256" key="2">
    <source>
        <dbReference type="ARBA" id="ARBA00022670"/>
    </source>
</evidence>
<name>A0AAD5LKP5_PYTIN</name>
<dbReference type="InterPro" id="IPR034164">
    <property type="entry name" value="Pepsin-like_dom"/>
</dbReference>
<dbReference type="InterPro" id="IPR021109">
    <property type="entry name" value="Peptidase_aspartic_dom_sf"/>
</dbReference>
<keyword evidence="3" id="KW-0064">Aspartyl protease</keyword>
<accession>A0AAD5LKP5</accession>
<comment type="caution">
    <text evidence="6">The sequence shown here is derived from an EMBL/GenBank/DDBJ whole genome shotgun (WGS) entry which is preliminary data.</text>
</comment>
<dbReference type="Gene3D" id="2.40.70.10">
    <property type="entry name" value="Acid Proteases"/>
    <property type="match status" value="2"/>
</dbReference>
<dbReference type="EMBL" id="JAKCXM010000131">
    <property type="protein sequence ID" value="KAJ0401339.1"/>
    <property type="molecule type" value="Genomic_DNA"/>
</dbReference>
<dbReference type="CDD" id="cd05471">
    <property type="entry name" value="pepsin_like"/>
    <property type="match status" value="1"/>
</dbReference>
<reference evidence="6" key="1">
    <citation type="submission" date="2021-12" db="EMBL/GenBank/DDBJ databases">
        <title>Prjna785345.</title>
        <authorList>
            <person name="Rujirawat T."/>
            <person name="Krajaejun T."/>
        </authorList>
    </citation>
    <scope>NUCLEOTIDE SEQUENCE</scope>
    <source>
        <strain evidence="6">Pi057C3</strain>
    </source>
</reference>
<feature type="signal peptide" evidence="4">
    <location>
        <begin position="1"/>
        <end position="19"/>
    </location>
</feature>
<evidence type="ECO:0000256" key="3">
    <source>
        <dbReference type="ARBA" id="ARBA00022750"/>
    </source>
</evidence>
<dbReference type="InterPro" id="IPR001461">
    <property type="entry name" value="Aspartic_peptidase_A1"/>
</dbReference>
<sequence>MFPPKALALLFASASVVSAIVPPHAWFHAIHLHPEHAPVWTPSEFPADDLTDDRSQTDASRIVDITIWNKQNVFDIVDVDIGTPPQRLRLVPLTDDNPTWVFAAPYGRHKVYNHSQSSSFDASSSGAHVSIEGLPMTLAKDRITLGRASSLTASVVFAELTEVKRLPPVSKNVPYDGFLSLGGDTDKAPGLVPSLVQAGVLDEPVFALALRKNANGVLTLGGVNPKLFRGPITYIDTAENSKLTWALPFTGLEFSGSGRRLPGGNVALGGMGLGLFGTPRVVAAALKEIEASAGPCEMMQTFHVCTCSKFPSLKFHMGDGKQEVPAMIAPTGYSARVGPDQCIVVILPQKDLEARSVDWVLGRDAFEGRYVVFDYGSTTQARRIGFAATA</sequence>
<protein>
    <recommendedName>
        <fullName evidence="5">Peptidase A1 domain-containing protein</fullName>
    </recommendedName>
</protein>
<dbReference type="GO" id="GO:0006508">
    <property type="term" value="P:proteolysis"/>
    <property type="evidence" value="ECO:0007669"/>
    <property type="project" value="UniProtKB-KW"/>
</dbReference>
<comment type="similarity">
    <text evidence="1">Belongs to the peptidase A1 family.</text>
</comment>
<gene>
    <name evidence="6" type="ORF">P43SY_007908</name>
</gene>
<feature type="domain" description="Peptidase A1" evidence="5">
    <location>
        <begin position="75"/>
        <end position="387"/>
    </location>
</feature>
<keyword evidence="4" id="KW-0732">Signal</keyword>
<dbReference type="PRINTS" id="PR00792">
    <property type="entry name" value="PEPSIN"/>
</dbReference>
<keyword evidence="2" id="KW-0645">Protease</keyword>
<dbReference type="InterPro" id="IPR033121">
    <property type="entry name" value="PEPTIDASE_A1"/>
</dbReference>
<organism evidence="6 7">
    <name type="scientific">Pythium insidiosum</name>
    <name type="common">Pythiosis disease agent</name>
    <dbReference type="NCBI Taxonomy" id="114742"/>
    <lineage>
        <taxon>Eukaryota</taxon>
        <taxon>Sar</taxon>
        <taxon>Stramenopiles</taxon>
        <taxon>Oomycota</taxon>
        <taxon>Peronosporomycetes</taxon>
        <taxon>Pythiales</taxon>
        <taxon>Pythiaceae</taxon>
        <taxon>Pythium</taxon>
    </lineage>
</organism>
<proteinExistence type="inferred from homology"/>
<evidence type="ECO:0000256" key="1">
    <source>
        <dbReference type="ARBA" id="ARBA00007447"/>
    </source>
</evidence>
<dbReference type="PANTHER" id="PTHR47966:SF51">
    <property type="entry name" value="BETA-SITE APP-CLEAVING ENZYME, ISOFORM A-RELATED"/>
    <property type="match status" value="1"/>
</dbReference>
<evidence type="ECO:0000313" key="7">
    <source>
        <dbReference type="Proteomes" id="UP001209570"/>
    </source>
</evidence>
<dbReference type="PROSITE" id="PS51767">
    <property type="entry name" value="PEPTIDASE_A1"/>
    <property type="match status" value="1"/>
</dbReference>
<dbReference type="AlphaFoldDB" id="A0AAD5LKP5"/>
<feature type="chain" id="PRO_5041898088" description="Peptidase A1 domain-containing protein" evidence="4">
    <location>
        <begin position="20"/>
        <end position="390"/>
    </location>
</feature>
<keyword evidence="7" id="KW-1185">Reference proteome</keyword>
<dbReference type="SUPFAM" id="SSF50630">
    <property type="entry name" value="Acid proteases"/>
    <property type="match status" value="1"/>
</dbReference>
<keyword evidence="3" id="KW-0378">Hydrolase</keyword>
<evidence type="ECO:0000313" key="6">
    <source>
        <dbReference type="EMBL" id="KAJ0401339.1"/>
    </source>
</evidence>
<evidence type="ECO:0000259" key="5">
    <source>
        <dbReference type="PROSITE" id="PS51767"/>
    </source>
</evidence>
<dbReference type="Pfam" id="PF00026">
    <property type="entry name" value="Asp"/>
    <property type="match status" value="1"/>
</dbReference>